<sequence>MNSDHHVPDAAVRILLTDYGAEPGTGRDALPAMRRAIEAAARISGPVVLDCPQGRYDLYPDEAAREKYFITNTASEEENPDVTKTIAILLKDAAQLTLEGNGSLFLIHGRMTMLALDGCDDIEIRNLHLDYALPTVAEMTISANGGEWFDAEVHPDSRYELQDGRVYWIGDGWRFNAGPMQAFDPASNRTWRIDNLGEQAARVEELAPNRLRFFFDAGTPLQPVGRVLQVRDGIRDQVGAFIYKSRNVRLLKSGIHFMHGLGIVCQYSEHLRFAELDFSPRPETGRTVTAFADFIHLSGCRGMVEIEDSRFIGGHDDAVNAHGTYLRIVEAPAANQVRLRFMHPQTYGFEAFFPGDEVAFVRSASLQAYGTGKVRAAEAISPREWLVTLADDLPSGVTAGDAVENVTWTPELHVRRNYFARISTRGVLASTRRKIVIEDNVFDGMTMSGVFVCDEAENWFESGPVRDMTIRRNRFLACGDADHPVVYIAPENREVDAGLPVHAGIAIEDNVIETTLAAALDAKSVRGIRFAGNTIVPASPEGNAGSDTSGEGTPTAGSNLIRLIACSEAVIAGNRIDAAGTPAGVVSLERMPPGELRLDEGQGLRLEA</sequence>
<evidence type="ECO:0000256" key="1">
    <source>
        <dbReference type="ARBA" id="ARBA00001255"/>
    </source>
</evidence>
<evidence type="ECO:0000313" key="9">
    <source>
        <dbReference type="EMBL" id="NBD26297.1"/>
    </source>
</evidence>
<dbReference type="Gene3D" id="2.160.20.10">
    <property type="entry name" value="Single-stranded right-handed beta-helix, Pectin lyase-like"/>
    <property type="match status" value="1"/>
</dbReference>
<comment type="catalytic activity">
    <reaction evidence="1">
        <text>Hydrolysis of terminal, non-reducing alpha-D-galactose residues in alpha-D-galactosides, including galactose oligosaccharides, galactomannans and galactolipids.</text>
        <dbReference type="EC" id="3.2.1.22"/>
    </reaction>
</comment>
<proteinExistence type="predicted"/>
<keyword evidence="3" id="KW-0732">Signal</keyword>
<evidence type="ECO:0000256" key="6">
    <source>
        <dbReference type="ARBA" id="ARBA00023295"/>
    </source>
</evidence>
<feature type="domain" description="GLAA-B beta-barrel" evidence="8">
    <location>
        <begin position="336"/>
        <end position="403"/>
    </location>
</feature>
<keyword evidence="10" id="KW-1185">Reference proteome</keyword>
<dbReference type="EMBL" id="JAAAMV010000020">
    <property type="protein sequence ID" value="NBD26297.1"/>
    <property type="molecule type" value="Genomic_DNA"/>
</dbReference>
<dbReference type="Proteomes" id="UP000665561">
    <property type="component" value="Unassembled WGS sequence"/>
</dbReference>
<dbReference type="InterPro" id="IPR011050">
    <property type="entry name" value="Pectin_lyase_fold/virulence"/>
</dbReference>
<dbReference type="SMART" id="SM00710">
    <property type="entry name" value="PbH1"/>
    <property type="match status" value="4"/>
</dbReference>
<evidence type="ECO:0000256" key="3">
    <source>
        <dbReference type="ARBA" id="ARBA00022729"/>
    </source>
</evidence>
<keyword evidence="5" id="KW-0378">Hydrolase</keyword>
<evidence type="ECO:0000256" key="4">
    <source>
        <dbReference type="ARBA" id="ARBA00022737"/>
    </source>
</evidence>
<evidence type="ECO:0000256" key="2">
    <source>
        <dbReference type="ARBA" id="ARBA00001271"/>
    </source>
</evidence>
<dbReference type="InterPro" id="IPR012334">
    <property type="entry name" value="Pectin_lyas_fold"/>
</dbReference>
<name>A0ABW9XUE4_9BACL</name>
<dbReference type="Pfam" id="PF23763">
    <property type="entry name" value="Beta-barrel_GLAA-B_I"/>
    <property type="match status" value="1"/>
</dbReference>
<protein>
    <submittedName>
        <fullName evidence="9">Right-handed parallel beta-helix repeat-containing protein</fullName>
    </submittedName>
</protein>
<evidence type="ECO:0000256" key="5">
    <source>
        <dbReference type="ARBA" id="ARBA00022801"/>
    </source>
</evidence>
<keyword evidence="6" id="KW-0326">Glycosidase</keyword>
<comment type="caution">
    <text evidence="9">The sequence shown here is derived from an EMBL/GenBank/DDBJ whole genome shotgun (WGS) entry which is preliminary data.</text>
</comment>
<reference evidence="9 10" key="1">
    <citation type="submission" date="2020-01" db="EMBL/GenBank/DDBJ databases">
        <title>Paenibacillus soybeanensis sp. nov. isolated from the nodules of soybean (Glycine max(L.) Merr).</title>
        <authorList>
            <person name="Wang H."/>
        </authorList>
    </citation>
    <scope>NUCLEOTIDE SEQUENCE [LARGE SCALE GENOMIC DNA]</scope>
    <source>
        <strain evidence="9 10">T1</strain>
    </source>
</reference>
<evidence type="ECO:0000259" key="8">
    <source>
        <dbReference type="Pfam" id="PF23764"/>
    </source>
</evidence>
<feature type="domain" description="GLAA-B beta-barrel" evidence="7">
    <location>
        <begin position="137"/>
        <end position="228"/>
    </location>
</feature>
<dbReference type="Pfam" id="PF23764">
    <property type="entry name" value="Beta-barrel_GLAA-B_II"/>
    <property type="match status" value="1"/>
</dbReference>
<comment type="catalytic activity">
    <reaction evidence="2">
        <text>Hydrolysis of terminal, non-reducing branched (1-&gt;3)-alpha-D-galactosidic residues, producing free D-galactose.</text>
        <dbReference type="EC" id="3.2.1.n1"/>
    </reaction>
</comment>
<dbReference type="InterPro" id="IPR057275">
    <property type="entry name" value="Beta-barrel_GLAA-B_I"/>
</dbReference>
<keyword evidence="4" id="KW-0677">Repeat</keyword>
<gene>
    <name evidence="9" type="ORF">GT019_20695</name>
</gene>
<organism evidence="9 10">
    <name type="scientific">Paenibacillus glycinis</name>
    <dbReference type="NCBI Taxonomy" id="2697035"/>
    <lineage>
        <taxon>Bacteria</taxon>
        <taxon>Bacillati</taxon>
        <taxon>Bacillota</taxon>
        <taxon>Bacilli</taxon>
        <taxon>Bacillales</taxon>
        <taxon>Paenibacillaceae</taxon>
        <taxon>Paenibacillus</taxon>
    </lineage>
</organism>
<evidence type="ECO:0000313" key="10">
    <source>
        <dbReference type="Proteomes" id="UP000665561"/>
    </source>
</evidence>
<evidence type="ECO:0000259" key="7">
    <source>
        <dbReference type="Pfam" id="PF23763"/>
    </source>
</evidence>
<accession>A0ABW9XUE4</accession>
<dbReference type="InterPro" id="IPR056441">
    <property type="entry name" value="Beta-barrel_GLAA-B_II"/>
</dbReference>
<dbReference type="SUPFAM" id="SSF51126">
    <property type="entry name" value="Pectin lyase-like"/>
    <property type="match status" value="1"/>
</dbReference>
<dbReference type="InterPro" id="IPR006626">
    <property type="entry name" value="PbH1"/>
</dbReference>